<accession>A0A6G0WZ74</accession>
<dbReference type="GO" id="GO:0008270">
    <property type="term" value="F:zinc ion binding"/>
    <property type="evidence" value="ECO:0007669"/>
    <property type="project" value="UniProtKB-KW"/>
</dbReference>
<dbReference type="AlphaFoldDB" id="A0A6G0WZ74"/>
<feature type="domain" description="MYND-type" evidence="5">
    <location>
        <begin position="229"/>
        <end position="270"/>
    </location>
</feature>
<evidence type="ECO:0000313" key="6">
    <source>
        <dbReference type="EMBL" id="KAF0732917.1"/>
    </source>
</evidence>
<dbReference type="EMBL" id="VJMJ01000127">
    <property type="protein sequence ID" value="KAF0732917.1"/>
    <property type="molecule type" value="Genomic_DNA"/>
</dbReference>
<keyword evidence="2 4" id="KW-0863">Zinc-finger</keyword>
<organism evidence="6 7">
    <name type="scientific">Aphanomyces euteiches</name>
    <dbReference type="NCBI Taxonomy" id="100861"/>
    <lineage>
        <taxon>Eukaryota</taxon>
        <taxon>Sar</taxon>
        <taxon>Stramenopiles</taxon>
        <taxon>Oomycota</taxon>
        <taxon>Saprolegniomycetes</taxon>
        <taxon>Saprolegniales</taxon>
        <taxon>Verrucalvaceae</taxon>
        <taxon>Aphanomyces</taxon>
    </lineage>
</organism>
<evidence type="ECO:0000259" key="5">
    <source>
        <dbReference type="PROSITE" id="PS50865"/>
    </source>
</evidence>
<evidence type="ECO:0000256" key="3">
    <source>
        <dbReference type="ARBA" id="ARBA00022833"/>
    </source>
</evidence>
<dbReference type="InterPro" id="IPR002893">
    <property type="entry name" value="Znf_MYND"/>
</dbReference>
<dbReference type="Pfam" id="PF01753">
    <property type="entry name" value="zf-MYND"/>
    <property type="match status" value="1"/>
</dbReference>
<keyword evidence="3" id="KW-0862">Zinc</keyword>
<keyword evidence="1" id="KW-0479">Metal-binding</keyword>
<evidence type="ECO:0000256" key="2">
    <source>
        <dbReference type="ARBA" id="ARBA00022771"/>
    </source>
</evidence>
<gene>
    <name evidence="6" type="ORF">Ae201684_010027</name>
</gene>
<dbReference type="PANTHER" id="PTHR10237:SF14">
    <property type="entry name" value="MYND-TYPE DOMAIN-CONTAINING PROTEIN"/>
    <property type="match status" value="1"/>
</dbReference>
<keyword evidence="7" id="KW-1185">Reference proteome</keyword>
<dbReference type="PROSITE" id="PS50865">
    <property type="entry name" value="ZF_MYND_2"/>
    <property type="match status" value="1"/>
</dbReference>
<proteinExistence type="predicted"/>
<evidence type="ECO:0000256" key="4">
    <source>
        <dbReference type="PROSITE-ProRule" id="PRU00134"/>
    </source>
</evidence>
<evidence type="ECO:0000313" key="7">
    <source>
        <dbReference type="Proteomes" id="UP000481153"/>
    </source>
</evidence>
<dbReference type="PROSITE" id="PS01360">
    <property type="entry name" value="ZF_MYND_1"/>
    <property type="match status" value="1"/>
</dbReference>
<dbReference type="Gene3D" id="6.10.140.2220">
    <property type="match status" value="1"/>
</dbReference>
<dbReference type="GO" id="GO:0005634">
    <property type="term" value="C:nucleus"/>
    <property type="evidence" value="ECO:0007669"/>
    <property type="project" value="TreeGrafter"/>
</dbReference>
<dbReference type="VEuPathDB" id="FungiDB:AeMF1_006102"/>
<dbReference type="InterPro" id="IPR024119">
    <property type="entry name" value="TF_DEAF-1"/>
</dbReference>
<dbReference type="GO" id="GO:0000981">
    <property type="term" value="F:DNA-binding transcription factor activity, RNA polymerase II-specific"/>
    <property type="evidence" value="ECO:0007669"/>
    <property type="project" value="TreeGrafter"/>
</dbReference>
<name>A0A6G0WZ74_9STRA</name>
<dbReference type="SUPFAM" id="SSF144232">
    <property type="entry name" value="HIT/MYND zinc finger-like"/>
    <property type="match status" value="1"/>
</dbReference>
<reference evidence="6 7" key="1">
    <citation type="submission" date="2019-07" db="EMBL/GenBank/DDBJ databases">
        <title>Genomics analysis of Aphanomyces spp. identifies a new class of oomycete effector associated with host adaptation.</title>
        <authorList>
            <person name="Gaulin E."/>
        </authorList>
    </citation>
    <scope>NUCLEOTIDE SEQUENCE [LARGE SCALE GENOMIC DNA]</scope>
    <source>
        <strain evidence="6 7">ATCC 201684</strain>
    </source>
</reference>
<protein>
    <recommendedName>
        <fullName evidence="5">MYND-type domain-containing protein</fullName>
    </recommendedName>
</protein>
<sequence length="295" mass="33668">MNEEQCNHVERPAHALKMNIAQKAQYASSMVFYVHELNEETECSIIKSASLIISQQRERAIFTLACGFSDRPDLASVDALIFFLELSVDAFLNHDFPSAHSFYALHLIIDGCMKAGGHEEFFQATLTPLYENQNISPKMCTPWGTPVILHPVDRTEDMITEPIKVLFKRMIALSDEGLLLASMLFNPGIKCNCLQVEDPHHERFGQRLPSDNLFHTPKASKSRAYRMKCQGCGKTPSNQKSFKSCSRCKRARYCSQECQRAHWPEHKKLCSEKRAGWWGKAPQMSQEERRKQGLV</sequence>
<evidence type="ECO:0000256" key="1">
    <source>
        <dbReference type="ARBA" id="ARBA00022723"/>
    </source>
</evidence>
<comment type="caution">
    <text evidence="6">The sequence shown here is derived from an EMBL/GenBank/DDBJ whole genome shotgun (WGS) entry which is preliminary data.</text>
</comment>
<dbReference type="Proteomes" id="UP000481153">
    <property type="component" value="Unassembled WGS sequence"/>
</dbReference>
<dbReference type="PANTHER" id="PTHR10237">
    <property type="entry name" value="DEFORMED EPIDERMAL AUTOREGULATORY FACTOR 1 HOMOLOG SUPPRESSIN"/>
    <property type="match status" value="1"/>
</dbReference>